<dbReference type="OrthoDB" id="1343945at2"/>
<dbReference type="Proteomes" id="UP000239366">
    <property type="component" value="Unassembled WGS sequence"/>
</dbReference>
<accession>A0A2S7T775</accession>
<dbReference type="EMBL" id="MQVX01000001">
    <property type="protein sequence ID" value="PQJ15306.1"/>
    <property type="molecule type" value="Genomic_DNA"/>
</dbReference>
<evidence type="ECO:0000313" key="1">
    <source>
        <dbReference type="EMBL" id="PQJ15306.1"/>
    </source>
</evidence>
<comment type="caution">
    <text evidence="1">The sequence shown here is derived from an EMBL/GenBank/DDBJ whole genome shotgun (WGS) entry which is preliminary data.</text>
</comment>
<reference evidence="2" key="1">
    <citation type="submission" date="2016-11" db="EMBL/GenBank/DDBJ databases">
        <title>Trade-off between light-utilization and light-protection in marine flavobacteria.</title>
        <authorList>
            <person name="Kumagai Y."/>
            <person name="Yoshizawa S."/>
            <person name="Kogure K."/>
        </authorList>
    </citation>
    <scope>NUCLEOTIDE SEQUENCE [LARGE SCALE GENOMIC DNA]</scope>
    <source>
        <strain evidence="2">SG-18</strain>
    </source>
</reference>
<keyword evidence="2" id="KW-1185">Reference proteome</keyword>
<dbReference type="RefSeq" id="WP_105000957.1">
    <property type="nucleotide sequence ID" value="NZ_MQVX01000001.1"/>
</dbReference>
<proteinExistence type="predicted"/>
<protein>
    <recommendedName>
        <fullName evidence="3">General secretion pathway protein</fullName>
    </recommendedName>
</protein>
<organism evidence="1 2">
    <name type="scientific">Aureicoccus marinus</name>
    <dbReference type="NCBI Taxonomy" id="754435"/>
    <lineage>
        <taxon>Bacteria</taxon>
        <taxon>Pseudomonadati</taxon>
        <taxon>Bacteroidota</taxon>
        <taxon>Flavobacteriia</taxon>
        <taxon>Flavobacteriales</taxon>
        <taxon>Flavobacteriaceae</taxon>
        <taxon>Aureicoccus</taxon>
    </lineage>
</organism>
<gene>
    <name evidence="1" type="ORF">BST99_05760</name>
</gene>
<evidence type="ECO:0000313" key="2">
    <source>
        <dbReference type="Proteomes" id="UP000239366"/>
    </source>
</evidence>
<dbReference type="AlphaFoldDB" id="A0A2S7T775"/>
<sequence>MERLNRKNQLLLAGVVFFGLLSYQLAIKKTKDQYFEYSKARKEQATVNQLPFRLNALKAKERELDEILGSMNLNGGSQQSELLKLLNQEIEGTGVRIKEFLSPHRSKVGEEVMNTYRFTLKGDFVGILKVINTIENSKGFGAVTHIDYQKKRNYRSGRTDLFATVLLSQFE</sequence>
<name>A0A2S7T775_9FLAO</name>
<evidence type="ECO:0008006" key="3">
    <source>
        <dbReference type="Google" id="ProtNLM"/>
    </source>
</evidence>